<evidence type="ECO:0000313" key="3">
    <source>
        <dbReference type="Proteomes" id="UP000758168"/>
    </source>
</evidence>
<feature type="region of interest" description="Disordered" evidence="1">
    <location>
        <begin position="1"/>
        <end position="96"/>
    </location>
</feature>
<dbReference type="Proteomes" id="UP000758168">
    <property type="component" value="Unassembled WGS sequence"/>
</dbReference>
<protein>
    <recommendedName>
        <fullName evidence="4">MatE family transporter</fullName>
    </recommendedName>
</protein>
<evidence type="ECO:0000256" key="1">
    <source>
        <dbReference type="SAM" id="MobiDB-lite"/>
    </source>
</evidence>
<evidence type="ECO:0008006" key="4">
    <source>
        <dbReference type="Google" id="ProtNLM"/>
    </source>
</evidence>
<reference evidence="2 3" key="1">
    <citation type="submission" date="2021-03" db="EMBL/GenBank/DDBJ databases">
        <title>Sequencing the genomes of 1000 actinobacteria strains.</title>
        <authorList>
            <person name="Klenk H.-P."/>
        </authorList>
    </citation>
    <scope>NUCLEOTIDE SEQUENCE [LARGE SCALE GENOMIC DNA]</scope>
    <source>
        <strain evidence="2 3">DSM 12936</strain>
    </source>
</reference>
<dbReference type="RefSeq" id="WP_210054518.1">
    <property type="nucleotide sequence ID" value="NZ_BAAAMH010000015.1"/>
</dbReference>
<keyword evidence="3" id="KW-1185">Reference proteome</keyword>
<feature type="compositionally biased region" description="Basic and acidic residues" evidence="1">
    <location>
        <begin position="9"/>
        <end position="18"/>
    </location>
</feature>
<organism evidence="2 3">
    <name type="scientific">Microlunatus capsulatus</name>
    <dbReference type="NCBI Taxonomy" id="99117"/>
    <lineage>
        <taxon>Bacteria</taxon>
        <taxon>Bacillati</taxon>
        <taxon>Actinomycetota</taxon>
        <taxon>Actinomycetes</taxon>
        <taxon>Propionibacteriales</taxon>
        <taxon>Propionibacteriaceae</taxon>
        <taxon>Microlunatus</taxon>
    </lineage>
</organism>
<proteinExistence type="predicted"/>
<gene>
    <name evidence="2" type="ORF">JOF54_001570</name>
</gene>
<feature type="compositionally biased region" description="Acidic residues" evidence="1">
    <location>
        <begin position="66"/>
        <end position="75"/>
    </location>
</feature>
<sequence length="96" mass="9662">MPDEPLETVDVRNNRESRAAAATHASPVARASDGGAPPRQGPDAGELPEPVLDGTADGNPVAGLEMSEDDADEAVTADSGPEELGFKGPQGVSGGR</sequence>
<dbReference type="EMBL" id="JAGIOB010000001">
    <property type="protein sequence ID" value="MBP2416648.1"/>
    <property type="molecule type" value="Genomic_DNA"/>
</dbReference>
<evidence type="ECO:0000313" key="2">
    <source>
        <dbReference type="EMBL" id="MBP2416648.1"/>
    </source>
</evidence>
<accession>A0ABS4Z6I0</accession>
<comment type="caution">
    <text evidence="2">The sequence shown here is derived from an EMBL/GenBank/DDBJ whole genome shotgun (WGS) entry which is preliminary data.</text>
</comment>
<name>A0ABS4Z6I0_9ACTN</name>